<keyword evidence="1" id="KW-0812">Transmembrane</keyword>
<dbReference type="AlphaFoldDB" id="A0A4S2DMX2"/>
<dbReference type="EMBL" id="SRYR01000001">
    <property type="protein sequence ID" value="TGY43707.1"/>
    <property type="molecule type" value="Genomic_DNA"/>
</dbReference>
<protein>
    <submittedName>
        <fullName evidence="2">Uncharacterized protein</fullName>
    </submittedName>
</protein>
<reference evidence="2 3" key="1">
    <citation type="submission" date="2019-04" db="EMBL/GenBank/DDBJ databases">
        <title>Microbes associate with the intestines of laboratory mice.</title>
        <authorList>
            <person name="Navarre W."/>
            <person name="Wong E."/>
            <person name="Huang K."/>
            <person name="Tropini C."/>
            <person name="Ng K."/>
            <person name="Yu B."/>
        </authorList>
    </citation>
    <scope>NUCLEOTIDE SEQUENCE [LARGE SCALE GENOMIC DNA]</scope>
    <source>
        <strain evidence="2 3">NM50_B9-20</strain>
    </source>
</reference>
<keyword evidence="1" id="KW-1133">Transmembrane helix</keyword>
<evidence type="ECO:0000256" key="1">
    <source>
        <dbReference type="SAM" id="Phobius"/>
    </source>
</evidence>
<feature type="transmembrane region" description="Helical" evidence="1">
    <location>
        <begin position="7"/>
        <end position="25"/>
    </location>
</feature>
<sequence>MKQPKKVIIIIVLLLSIATTLYFYIPTRITPKQKLSLDDIKIKVHLQVTTGPLYYLKYDKDKLWNAIKDSYPDANPKYIKLTGNTPNFAVNDPVSLGDFYVYGHVIGTYNDPTEGEIPLFNVKYSDARLEPIFRDDTFIGKSSTLTFLILLLPIVTLVLLILFIPILFKEYKSKKS</sequence>
<organism evidence="2 3">
    <name type="scientific">Clostridium sartagoforme</name>
    <dbReference type="NCBI Taxonomy" id="84031"/>
    <lineage>
        <taxon>Bacteria</taxon>
        <taxon>Bacillati</taxon>
        <taxon>Bacillota</taxon>
        <taxon>Clostridia</taxon>
        <taxon>Eubacteriales</taxon>
        <taxon>Clostridiaceae</taxon>
        <taxon>Clostridium</taxon>
    </lineage>
</organism>
<feature type="transmembrane region" description="Helical" evidence="1">
    <location>
        <begin position="145"/>
        <end position="168"/>
    </location>
</feature>
<keyword evidence="3" id="KW-1185">Reference proteome</keyword>
<evidence type="ECO:0000313" key="2">
    <source>
        <dbReference type="EMBL" id="TGY43707.1"/>
    </source>
</evidence>
<proteinExistence type="predicted"/>
<dbReference type="OrthoDB" id="1912239at2"/>
<accession>A0A4S2DMX2</accession>
<gene>
    <name evidence="2" type="ORF">E5347_02515</name>
</gene>
<dbReference type="RefSeq" id="WP_136004298.1">
    <property type="nucleotide sequence ID" value="NZ_SRYR01000001.1"/>
</dbReference>
<evidence type="ECO:0000313" key="3">
    <source>
        <dbReference type="Proteomes" id="UP000306888"/>
    </source>
</evidence>
<keyword evidence="1" id="KW-0472">Membrane</keyword>
<name>A0A4S2DMX2_9CLOT</name>
<comment type="caution">
    <text evidence="2">The sequence shown here is derived from an EMBL/GenBank/DDBJ whole genome shotgun (WGS) entry which is preliminary data.</text>
</comment>
<dbReference type="Proteomes" id="UP000306888">
    <property type="component" value="Unassembled WGS sequence"/>
</dbReference>